<feature type="transmembrane region" description="Helical" evidence="2">
    <location>
        <begin position="432"/>
        <end position="457"/>
    </location>
</feature>
<evidence type="ECO:0000256" key="1">
    <source>
        <dbReference type="SAM" id="MobiDB-lite"/>
    </source>
</evidence>
<feature type="transmembrane region" description="Helical" evidence="2">
    <location>
        <begin position="515"/>
        <end position="539"/>
    </location>
</feature>
<organism evidence="4 5">
    <name type="scientific">Colletotrichum paranaense</name>
    <dbReference type="NCBI Taxonomy" id="1914294"/>
    <lineage>
        <taxon>Eukaryota</taxon>
        <taxon>Fungi</taxon>
        <taxon>Dikarya</taxon>
        <taxon>Ascomycota</taxon>
        <taxon>Pezizomycotina</taxon>
        <taxon>Sordariomycetes</taxon>
        <taxon>Hypocreomycetidae</taxon>
        <taxon>Glomerellales</taxon>
        <taxon>Glomerellaceae</taxon>
        <taxon>Colletotrichum</taxon>
        <taxon>Colletotrichum acutatum species complex</taxon>
    </lineage>
</organism>
<evidence type="ECO:0000256" key="2">
    <source>
        <dbReference type="SAM" id="Phobius"/>
    </source>
</evidence>
<evidence type="ECO:0000313" key="5">
    <source>
        <dbReference type="Proteomes" id="UP001241169"/>
    </source>
</evidence>
<dbReference type="GeneID" id="85371606"/>
<gene>
    <name evidence="4" type="ORF">CPAR01_03420</name>
</gene>
<feature type="domain" description="Rhodopsin" evidence="3">
    <location>
        <begin position="384"/>
        <end position="615"/>
    </location>
</feature>
<keyword evidence="5" id="KW-1185">Reference proteome</keyword>
<dbReference type="InterPro" id="IPR049326">
    <property type="entry name" value="Rhodopsin_dom_fungi"/>
</dbReference>
<feature type="compositionally biased region" description="Polar residues" evidence="1">
    <location>
        <begin position="684"/>
        <end position="696"/>
    </location>
</feature>
<dbReference type="EMBL" id="MOPA01000002">
    <property type="protein sequence ID" value="KAK1545918.1"/>
    <property type="molecule type" value="Genomic_DNA"/>
</dbReference>
<feature type="transmembrane region" description="Helical" evidence="2">
    <location>
        <begin position="592"/>
        <end position="614"/>
    </location>
</feature>
<protein>
    <recommendedName>
        <fullName evidence="3">Rhodopsin domain-containing protein</fullName>
    </recommendedName>
</protein>
<proteinExistence type="predicted"/>
<keyword evidence="2" id="KW-0812">Transmembrane</keyword>
<dbReference type="Proteomes" id="UP001241169">
    <property type="component" value="Unassembled WGS sequence"/>
</dbReference>
<accession>A0ABQ9T2D3</accession>
<keyword evidence="2" id="KW-0472">Membrane</keyword>
<dbReference type="Pfam" id="PF20684">
    <property type="entry name" value="Fung_rhodopsin"/>
    <property type="match status" value="1"/>
</dbReference>
<dbReference type="PANTHER" id="PTHR36124">
    <property type="match status" value="1"/>
</dbReference>
<feature type="transmembrane region" description="Helical" evidence="2">
    <location>
        <begin position="469"/>
        <end position="489"/>
    </location>
</feature>
<comment type="caution">
    <text evidence="4">The sequence shown here is derived from an EMBL/GenBank/DDBJ whole genome shotgun (WGS) entry which is preliminary data.</text>
</comment>
<dbReference type="RefSeq" id="XP_060355035.1">
    <property type="nucleotide sequence ID" value="XM_060487707.1"/>
</dbReference>
<evidence type="ECO:0000313" key="4">
    <source>
        <dbReference type="EMBL" id="KAK1545918.1"/>
    </source>
</evidence>
<feature type="region of interest" description="Disordered" evidence="1">
    <location>
        <begin position="673"/>
        <end position="696"/>
    </location>
</feature>
<keyword evidence="2" id="KW-1133">Transmembrane helix</keyword>
<dbReference type="PANTHER" id="PTHR36124:SF4">
    <property type="entry name" value="ER-BOUND OXYGENASE MPAB_MPAB'_RUBBER OXYGENASE CATALYTIC DOMAIN-CONTAINING PROTEIN"/>
    <property type="match status" value="1"/>
</dbReference>
<evidence type="ECO:0000259" key="3">
    <source>
        <dbReference type="Pfam" id="PF20684"/>
    </source>
</evidence>
<dbReference type="InterPro" id="IPR046366">
    <property type="entry name" value="MPAB"/>
</dbReference>
<sequence length="738" mass="82820">MTVKESHEIITQLQELEFPYSFSKARKLALLKYQAGSIPSMSRLFAVTGQNNKRNAGKRSVDTEILLREVQSKARDSDRYAMSVARMNFLHARYRRANKITDPDLLHTLGDGLAEIINVVNRNEWRKLTDVEVCALGIFHKNLGEDMGIPFDLLPSYKEGWMDGLHFAMELKNWTVQYEQEVCQPVPTNDQYVRVYVDSALSSLPSSFRTALRKSLGADLDDVVRLSLNLESPGILLSTFLALVRNSRKLGLRHLALPRPDSSAVKIVNDTPNPETKLYNFGRKSLQPWYMRPTTWSTWGPGAWLVKAVGGKVPGERGSRYFPQGYDLMTIGPEPQREKGRVPQVKVVLDGIRGVITVVMADKSAQIVVTASAFLLLTWVAVSLRVYCRTALVRSAGIDDKIMVFLLIYGGTHGIGRRDSEITAGEKRTMLLLWWILELLNVVSTCLLKISVGYFLLRVALDRPHIWIIRALMVGTVVFGTTYFFMVAFQCRPVPTYWEDGPRTPEKCWPSRVTYIMTIAATVINTSADFVFGALPWFIVRSMNLPIGTKIVVVCILGLAAVGSTATIVRAFYIPTLLDGEDFLYGTSNFAIWSTVEPGIGIVAASTATLRPLYQMMLAKMGRSSVYRQQRDRLERQQARRDETSRVVRQAHNLDPEDGLADSDITSPHGILEVNPPSHHVSKQTESTLKTSSSGIGSPRLGMSLFDVDVPTSRLRLSDDLRRTMDRPSEEWLSRVKD</sequence>
<feature type="transmembrane region" description="Helical" evidence="2">
    <location>
        <begin position="365"/>
        <end position="384"/>
    </location>
</feature>
<reference evidence="4 5" key="1">
    <citation type="submission" date="2016-10" db="EMBL/GenBank/DDBJ databases">
        <title>The genome sequence of Colletotrichum fioriniae PJ7.</title>
        <authorList>
            <person name="Baroncelli R."/>
        </authorList>
    </citation>
    <scope>NUCLEOTIDE SEQUENCE [LARGE SCALE GENOMIC DNA]</scope>
    <source>
        <strain evidence="4 5">IMI 384185</strain>
    </source>
</reference>
<feature type="transmembrane region" description="Helical" evidence="2">
    <location>
        <begin position="551"/>
        <end position="572"/>
    </location>
</feature>
<name>A0ABQ9T2D3_9PEZI</name>